<dbReference type="OrthoDB" id="9953693at2"/>
<dbReference type="EMBL" id="FOGD01000007">
    <property type="protein sequence ID" value="SER36260.1"/>
    <property type="molecule type" value="Genomic_DNA"/>
</dbReference>
<feature type="compositionally biased region" description="Basic and acidic residues" evidence="1">
    <location>
        <begin position="54"/>
        <end position="67"/>
    </location>
</feature>
<protein>
    <submittedName>
        <fullName evidence="2">Uncharacterized protein</fullName>
    </submittedName>
</protein>
<name>A0A1H9NJW7_9BURK</name>
<dbReference type="RefSeq" id="WP_091457536.1">
    <property type="nucleotide sequence ID" value="NZ_FOGD01000007.1"/>
</dbReference>
<accession>A0A1H9NJW7</accession>
<gene>
    <name evidence="2" type="ORF">SAMN02982919_02244</name>
</gene>
<dbReference type="Proteomes" id="UP000199766">
    <property type="component" value="Unassembled WGS sequence"/>
</dbReference>
<proteinExistence type="predicted"/>
<evidence type="ECO:0000313" key="3">
    <source>
        <dbReference type="Proteomes" id="UP000199766"/>
    </source>
</evidence>
<feature type="region of interest" description="Disordered" evidence="1">
    <location>
        <begin position="50"/>
        <end position="87"/>
    </location>
</feature>
<evidence type="ECO:0000256" key="1">
    <source>
        <dbReference type="SAM" id="MobiDB-lite"/>
    </source>
</evidence>
<evidence type="ECO:0000313" key="2">
    <source>
        <dbReference type="EMBL" id="SER36260.1"/>
    </source>
</evidence>
<organism evidence="2 3">
    <name type="scientific">Giesbergeria anulus</name>
    <dbReference type="NCBI Taxonomy" id="180197"/>
    <lineage>
        <taxon>Bacteria</taxon>
        <taxon>Pseudomonadati</taxon>
        <taxon>Pseudomonadota</taxon>
        <taxon>Betaproteobacteria</taxon>
        <taxon>Burkholderiales</taxon>
        <taxon>Comamonadaceae</taxon>
        <taxon>Giesbergeria</taxon>
    </lineage>
</organism>
<reference evidence="2 3" key="1">
    <citation type="submission" date="2016-10" db="EMBL/GenBank/DDBJ databases">
        <authorList>
            <person name="de Groot N.N."/>
        </authorList>
    </citation>
    <scope>NUCLEOTIDE SEQUENCE [LARGE SCALE GENOMIC DNA]</scope>
    <source>
        <strain evidence="2 3">ATCC 35958</strain>
    </source>
</reference>
<dbReference type="AlphaFoldDB" id="A0A1H9NJW7"/>
<dbReference type="STRING" id="180197.SAMN02982919_02244"/>
<feature type="compositionally biased region" description="Polar residues" evidence="1">
    <location>
        <begin position="78"/>
        <end position="87"/>
    </location>
</feature>
<sequence>MTIDVIAVNMCTNKVRLLAENKSERNAESIILMAVQRLGCDTEFFADAPAGAYKDGDTWRELDKETSESTDSPDDSLTNKNSNLSVE</sequence>
<keyword evidence="3" id="KW-1185">Reference proteome</keyword>